<evidence type="ECO:0000256" key="4">
    <source>
        <dbReference type="ARBA" id="ARBA00022801"/>
    </source>
</evidence>
<dbReference type="InterPro" id="IPR005135">
    <property type="entry name" value="Endo/exonuclease/phosphatase"/>
</dbReference>
<name>A0A2K2CST0_BRADI</name>
<dbReference type="SUPFAM" id="SSF56219">
    <property type="entry name" value="DNase I-like"/>
    <property type="match status" value="1"/>
</dbReference>
<organism evidence="7">
    <name type="scientific">Brachypodium distachyon</name>
    <name type="common">Purple false brome</name>
    <name type="synonym">Trachynia distachya</name>
    <dbReference type="NCBI Taxonomy" id="15368"/>
    <lineage>
        <taxon>Eukaryota</taxon>
        <taxon>Viridiplantae</taxon>
        <taxon>Streptophyta</taxon>
        <taxon>Embryophyta</taxon>
        <taxon>Tracheophyta</taxon>
        <taxon>Spermatophyta</taxon>
        <taxon>Magnoliopsida</taxon>
        <taxon>Liliopsida</taxon>
        <taxon>Poales</taxon>
        <taxon>Poaceae</taxon>
        <taxon>BOP clade</taxon>
        <taxon>Pooideae</taxon>
        <taxon>Stipodae</taxon>
        <taxon>Brachypodieae</taxon>
        <taxon>Brachypodium</taxon>
    </lineage>
</organism>
<evidence type="ECO:0000256" key="5">
    <source>
        <dbReference type="ARBA" id="ARBA00022842"/>
    </source>
</evidence>
<comment type="similarity">
    <text evidence="2">Belongs to the DNA repair enzymes AP/ExoA family.</text>
</comment>
<feature type="non-terminal residue" evidence="7">
    <location>
        <position position="1"/>
    </location>
</feature>
<reference evidence="8" key="3">
    <citation type="submission" date="2018-08" db="UniProtKB">
        <authorList>
            <consortium name="EnsemblPlants"/>
        </authorList>
    </citation>
    <scope>IDENTIFICATION</scope>
    <source>
        <strain evidence="8">cv. Bd21</strain>
    </source>
</reference>
<dbReference type="Proteomes" id="UP000008810">
    <property type="component" value="Chromosome 4"/>
</dbReference>
<keyword evidence="9" id="KW-1185">Reference proteome</keyword>
<dbReference type="GO" id="GO:0003906">
    <property type="term" value="F:DNA-(apurinic or apyrimidinic site) endonuclease activity"/>
    <property type="evidence" value="ECO:0000318"/>
    <property type="project" value="GO_Central"/>
</dbReference>
<dbReference type="GO" id="GO:0046872">
    <property type="term" value="F:metal ion binding"/>
    <property type="evidence" value="ECO:0007669"/>
    <property type="project" value="UniProtKB-KW"/>
</dbReference>
<dbReference type="Gene3D" id="3.60.10.10">
    <property type="entry name" value="Endonuclease/exonuclease/phosphatase"/>
    <property type="match status" value="1"/>
</dbReference>
<evidence type="ECO:0000259" key="6">
    <source>
        <dbReference type="Pfam" id="PF03372"/>
    </source>
</evidence>
<dbReference type="GO" id="GO:0005634">
    <property type="term" value="C:nucleus"/>
    <property type="evidence" value="ECO:0000318"/>
    <property type="project" value="GO_Central"/>
</dbReference>
<dbReference type="InParanoid" id="A0A2K2CST0"/>
<dbReference type="PANTHER" id="PTHR22748">
    <property type="entry name" value="AP ENDONUCLEASE"/>
    <property type="match status" value="1"/>
</dbReference>
<feature type="domain" description="Endonuclease/exonuclease/phosphatase" evidence="6">
    <location>
        <begin position="21"/>
        <end position="172"/>
    </location>
</feature>
<dbReference type="GO" id="GO:0008081">
    <property type="term" value="F:phosphoric diester hydrolase activity"/>
    <property type="evidence" value="ECO:0000318"/>
    <property type="project" value="GO_Central"/>
</dbReference>
<gene>
    <name evidence="7" type="ORF">BRADI_4g37241v3</name>
</gene>
<dbReference type="GO" id="GO:0006284">
    <property type="term" value="P:base-excision repair"/>
    <property type="evidence" value="ECO:0000318"/>
    <property type="project" value="GO_Central"/>
</dbReference>
<dbReference type="OrthoDB" id="691898at2759"/>
<dbReference type="AlphaFoldDB" id="A0A2K2CST0"/>
<evidence type="ECO:0000313" key="8">
    <source>
        <dbReference type="EnsemblPlants" id="PNT65091"/>
    </source>
</evidence>
<protein>
    <recommendedName>
        <fullName evidence="6">Endonuclease/exonuclease/phosphatase domain-containing protein</fullName>
    </recommendedName>
</protein>
<reference evidence="7" key="2">
    <citation type="submission" date="2017-06" db="EMBL/GenBank/DDBJ databases">
        <title>WGS assembly of Brachypodium distachyon.</title>
        <authorList>
            <consortium name="The International Brachypodium Initiative"/>
            <person name="Lucas S."/>
            <person name="Harmon-Smith M."/>
            <person name="Lail K."/>
            <person name="Tice H."/>
            <person name="Grimwood J."/>
            <person name="Bruce D."/>
            <person name="Barry K."/>
            <person name="Shu S."/>
            <person name="Lindquist E."/>
            <person name="Wang M."/>
            <person name="Pitluck S."/>
            <person name="Vogel J.P."/>
            <person name="Garvin D.F."/>
            <person name="Mockler T.C."/>
            <person name="Schmutz J."/>
            <person name="Rokhsar D."/>
            <person name="Bevan M.W."/>
        </authorList>
    </citation>
    <scope>NUCLEOTIDE SEQUENCE</scope>
    <source>
        <strain evidence="7">Bd21</strain>
    </source>
</reference>
<dbReference type="InterPro" id="IPR036691">
    <property type="entry name" value="Endo/exonu/phosph_ase_sf"/>
</dbReference>
<dbReference type="InterPro" id="IPR004808">
    <property type="entry name" value="AP_endonuc_1"/>
</dbReference>
<dbReference type="EnsemblPlants" id="PNT65091">
    <property type="protein sequence ID" value="PNT65091"/>
    <property type="gene ID" value="BRADI_4g37241v3"/>
</dbReference>
<reference evidence="7 8" key="1">
    <citation type="journal article" date="2010" name="Nature">
        <title>Genome sequencing and analysis of the model grass Brachypodium distachyon.</title>
        <authorList>
            <consortium name="International Brachypodium Initiative"/>
        </authorList>
    </citation>
    <scope>NUCLEOTIDE SEQUENCE [LARGE SCALE GENOMIC DNA]</scope>
    <source>
        <strain evidence="7 8">Bd21</strain>
    </source>
</reference>
<dbReference type="PANTHER" id="PTHR22748:SF19">
    <property type="entry name" value="ENDONUCLEASE_EXONUCLEASE_PHOSPHATASE DOMAIN-CONTAINING PROTEIN"/>
    <property type="match status" value="1"/>
</dbReference>
<evidence type="ECO:0000256" key="1">
    <source>
        <dbReference type="ARBA" id="ARBA00001946"/>
    </source>
</evidence>
<comment type="cofactor">
    <cofactor evidence="1">
        <name>Mg(2+)</name>
        <dbReference type="ChEBI" id="CHEBI:18420"/>
    </cofactor>
</comment>
<proteinExistence type="inferred from homology"/>
<dbReference type="EMBL" id="CM000883">
    <property type="protein sequence ID" value="PNT65091.1"/>
    <property type="molecule type" value="Genomic_DNA"/>
</dbReference>
<keyword evidence="4" id="KW-0378">Hydrolase</keyword>
<evidence type="ECO:0000256" key="2">
    <source>
        <dbReference type="ARBA" id="ARBA00007092"/>
    </source>
</evidence>
<sequence length="178" mass="19176">FLSRFVNAPPQIDAICPIVCWNVRGLNNAARRAAVCELASNAKAGIPCIQETKLSAIDASLACEIAGPSRQPFVCLPADGTWGGVALFWNPDVVAISNPQILSFSITVVVTINVSGLAFLLSTVYGPAEDARKPAFLQEMAVISPRPGEPCWLIFADFNLIYEARDKSNLNLSRRLMG</sequence>
<accession>A0A2K2CST0</accession>
<evidence type="ECO:0000313" key="9">
    <source>
        <dbReference type="Proteomes" id="UP000008810"/>
    </source>
</evidence>
<keyword evidence="5" id="KW-0460">Magnesium</keyword>
<evidence type="ECO:0000256" key="3">
    <source>
        <dbReference type="ARBA" id="ARBA00022723"/>
    </source>
</evidence>
<dbReference type="GO" id="GO:0008311">
    <property type="term" value="F:double-stranded DNA 3'-5' DNA exonuclease activity"/>
    <property type="evidence" value="ECO:0000318"/>
    <property type="project" value="GO_Central"/>
</dbReference>
<dbReference type="Pfam" id="PF03372">
    <property type="entry name" value="Exo_endo_phos"/>
    <property type="match status" value="1"/>
</dbReference>
<evidence type="ECO:0000313" key="7">
    <source>
        <dbReference type="EMBL" id="PNT65091.1"/>
    </source>
</evidence>
<keyword evidence="3" id="KW-0479">Metal-binding</keyword>
<dbReference type="Gramene" id="PNT65091">
    <property type="protein sequence ID" value="PNT65091"/>
    <property type="gene ID" value="BRADI_4g37241v3"/>
</dbReference>